<evidence type="ECO:0000313" key="8">
    <source>
        <dbReference type="Proteomes" id="UP000018209"/>
    </source>
</evidence>
<keyword evidence="4" id="KW-0560">Oxidoreductase</keyword>
<organism evidence="7 8">
    <name type="scientific">Gluconobacter thailandicus NBRC 3257</name>
    <dbReference type="NCBI Taxonomy" id="1381097"/>
    <lineage>
        <taxon>Bacteria</taxon>
        <taxon>Pseudomonadati</taxon>
        <taxon>Pseudomonadota</taxon>
        <taxon>Alphaproteobacteria</taxon>
        <taxon>Acetobacterales</taxon>
        <taxon>Acetobacteraceae</taxon>
        <taxon>Gluconobacter</taxon>
    </lineage>
</organism>
<protein>
    <submittedName>
        <fullName evidence="7">FMN-dependent dehydrogenase</fullName>
    </submittedName>
</protein>
<proteinExistence type="inferred from homology"/>
<dbReference type="Gene3D" id="3.20.20.70">
    <property type="entry name" value="Aldolase class I"/>
    <property type="match status" value="1"/>
</dbReference>
<evidence type="ECO:0000256" key="4">
    <source>
        <dbReference type="ARBA" id="ARBA00023002"/>
    </source>
</evidence>
<keyword evidence="8" id="KW-1185">Reference proteome</keyword>
<dbReference type="InterPro" id="IPR012133">
    <property type="entry name" value="Alpha-hydoxy_acid_DH_FMN"/>
</dbReference>
<sequence length="398" mass="43401">MLISVEDARLAARRTLPRWLFDYVDGGAYSEASLKNNFASLSAVRFIPAILCGVSAPDTAVKILETHQTFPLVLAPVGMGGLLSVEGEVAVVRAAAAAGIQTCLSHFSIQSIEDIARAVDPALLMFQLYIFRDRAITRDTLQRVWNAGVRTLVVTVDTPVTPMRERDARNGFRSISKLSFRHFTQMMIRPGWTWNMAHKGGRLMANLEPYGMGKTFFAQSATISRELDPTINWLDLKWIREVWKGRLVIKGVLHPEDTRRSAELGAEGIVLSNHGGRQLDGAVSGFEMLSENVQAANGRLDILVDGGFRYGSDIAKAMALGASGVMIGRPWAFGLAAEGQKGVADVIDYFHQGLRSTMTLLGARDIAALREGGKDFLRDVSGAACEPVPSSSIMKEHV</sequence>
<dbReference type="PROSITE" id="PS51349">
    <property type="entry name" value="FMN_HYDROXY_ACID_DH_2"/>
    <property type="match status" value="1"/>
</dbReference>
<evidence type="ECO:0000256" key="2">
    <source>
        <dbReference type="ARBA" id="ARBA00022630"/>
    </source>
</evidence>
<reference evidence="7 8" key="1">
    <citation type="submission" date="2013-08" db="EMBL/GenBank/DDBJ databases">
        <title>Gluconobacter thailandicus NBRC 3257 whole genome sequence.</title>
        <authorList>
            <person name="Matsutani M."/>
            <person name="Yakushi T."/>
            <person name="Matsushita K."/>
        </authorList>
    </citation>
    <scope>NUCLEOTIDE SEQUENCE [LARGE SCALE GENOMIC DNA]</scope>
    <source>
        <strain evidence="7 8">NBRC 3257</strain>
    </source>
</reference>
<dbReference type="Proteomes" id="UP000018209">
    <property type="component" value="Unassembled WGS sequence"/>
</dbReference>
<comment type="similarity">
    <text evidence="5">Belongs to the FMN-dependent alpha-hydroxy acid dehydrogenase family.</text>
</comment>
<accession>A0ABQ0J0X9</accession>
<dbReference type="SUPFAM" id="SSF51395">
    <property type="entry name" value="FMN-linked oxidoreductases"/>
    <property type="match status" value="1"/>
</dbReference>
<dbReference type="PIRSF" id="PIRSF000138">
    <property type="entry name" value="Al-hdrx_acd_dh"/>
    <property type="match status" value="1"/>
</dbReference>
<evidence type="ECO:0000256" key="5">
    <source>
        <dbReference type="ARBA" id="ARBA00024042"/>
    </source>
</evidence>
<dbReference type="RefSeq" id="WP_007284233.1">
    <property type="nucleotide sequence ID" value="NZ_BASM01000043.1"/>
</dbReference>
<dbReference type="EMBL" id="BASM01000043">
    <property type="protein sequence ID" value="GAD28120.1"/>
    <property type="molecule type" value="Genomic_DNA"/>
</dbReference>
<keyword evidence="2" id="KW-0285">Flavoprotein</keyword>
<dbReference type="PANTHER" id="PTHR10578:SF107">
    <property type="entry name" value="2-HYDROXYACID OXIDASE 1"/>
    <property type="match status" value="1"/>
</dbReference>
<dbReference type="InterPro" id="IPR013785">
    <property type="entry name" value="Aldolase_TIM"/>
</dbReference>
<dbReference type="InterPro" id="IPR037396">
    <property type="entry name" value="FMN_HAD"/>
</dbReference>
<dbReference type="InterPro" id="IPR000262">
    <property type="entry name" value="FMN-dep_DH"/>
</dbReference>
<comment type="cofactor">
    <cofactor evidence="1">
        <name>FMN</name>
        <dbReference type="ChEBI" id="CHEBI:58210"/>
    </cofactor>
</comment>
<dbReference type="Pfam" id="PF01070">
    <property type="entry name" value="FMN_dh"/>
    <property type="match status" value="1"/>
</dbReference>
<evidence type="ECO:0000256" key="1">
    <source>
        <dbReference type="ARBA" id="ARBA00001917"/>
    </source>
</evidence>
<dbReference type="CDD" id="cd02809">
    <property type="entry name" value="alpha_hydroxyacid_oxid_FMN"/>
    <property type="match status" value="1"/>
</dbReference>
<dbReference type="PANTHER" id="PTHR10578">
    <property type="entry name" value="S -2-HYDROXY-ACID OXIDASE-RELATED"/>
    <property type="match status" value="1"/>
</dbReference>
<dbReference type="PROSITE" id="PS00557">
    <property type="entry name" value="FMN_HYDROXY_ACID_DH_1"/>
    <property type="match status" value="1"/>
</dbReference>
<feature type="domain" description="FMN hydroxy acid dehydrogenase" evidence="6">
    <location>
        <begin position="1"/>
        <end position="379"/>
    </location>
</feature>
<evidence type="ECO:0000259" key="6">
    <source>
        <dbReference type="PROSITE" id="PS51349"/>
    </source>
</evidence>
<evidence type="ECO:0000313" key="7">
    <source>
        <dbReference type="EMBL" id="GAD28120.1"/>
    </source>
</evidence>
<name>A0ABQ0J0X9_GLUTH</name>
<comment type="caution">
    <text evidence="7">The sequence shown here is derived from an EMBL/GenBank/DDBJ whole genome shotgun (WGS) entry which is preliminary data.</text>
</comment>
<keyword evidence="3" id="KW-0288">FMN</keyword>
<gene>
    <name evidence="7" type="ORF">NBRC3257_3119</name>
</gene>
<evidence type="ECO:0000256" key="3">
    <source>
        <dbReference type="ARBA" id="ARBA00022643"/>
    </source>
</evidence>
<dbReference type="InterPro" id="IPR008259">
    <property type="entry name" value="FMN_hydac_DH_AS"/>
</dbReference>